<dbReference type="InterPro" id="IPR049244">
    <property type="entry name" value="DUF6879"/>
</dbReference>
<dbReference type="Proteomes" id="UP000468735">
    <property type="component" value="Unassembled WGS sequence"/>
</dbReference>
<gene>
    <name evidence="2" type="ORF">F8566_04345</name>
</gene>
<protein>
    <recommendedName>
        <fullName evidence="1">DUF6879 domain-containing protein</fullName>
    </recommendedName>
</protein>
<evidence type="ECO:0000259" key="1">
    <source>
        <dbReference type="Pfam" id="PF21806"/>
    </source>
</evidence>
<dbReference type="AlphaFoldDB" id="A0A6H9Z252"/>
<name>A0A6H9Z252_9ACTN</name>
<dbReference type="Pfam" id="PF21806">
    <property type="entry name" value="DUF6879"/>
    <property type="match status" value="1"/>
</dbReference>
<proteinExistence type="predicted"/>
<evidence type="ECO:0000313" key="3">
    <source>
        <dbReference type="Proteomes" id="UP000468735"/>
    </source>
</evidence>
<keyword evidence="3" id="KW-1185">Reference proteome</keyword>
<comment type="caution">
    <text evidence="2">The sequence shown here is derived from an EMBL/GenBank/DDBJ whole genome shotgun (WGS) entry which is preliminary data.</text>
</comment>
<sequence>MIGECTSSAFHLEIHDWHITDDPRFLAWKEGRPQPEVPTGNAFQKAVQIAVAQGVQVRRVRVVSEPVNEYVRWEHSITAEHNIAIGEAVRWLPRSLASTLALPGNPFWIFDGRLVRFSIFDGNGNVVGHQFSDAPEVTSLCSSAFAVAWDLATDHEDYRLD</sequence>
<reference evidence="2 3" key="1">
    <citation type="submission" date="2019-09" db="EMBL/GenBank/DDBJ databases">
        <title>Actinomadura physcomitrii sp. nov., a novel actinomycete isolated from moss [Physcomitrium sphaericum (Ludw) Fuernr].</title>
        <authorList>
            <person name="Zhuang X."/>
            <person name="Liu C."/>
        </authorList>
    </citation>
    <scope>NUCLEOTIDE SEQUENCE [LARGE SCALE GENOMIC DNA]</scope>
    <source>
        <strain evidence="2 3">HMC1</strain>
    </source>
</reference>
<evidence type="ECO:0000313" key="2">
    <source>
        <dbReference type="EMBL" id="KAB2351875.1"/>
    </source>
</evidence>
<organism evidence="2 3">
    <name type="scientific">Actinomadura rudentiformis</name>
    <dbReference type="NCBI Taxonomy" id="359158"/>
    <lineage>
        <taxon>Bacteria</taxon>
        <taxon>Bacillati</taxon>
        <taxon>Actinomycetota</taxon>
        <taxon>Actinomycetes</taxon>
        <taxon>Streptosporangiales</taxon>
        <taxon>Thermomonosporaceae</taxon>
        <taxon>Actinomadura</taxon>
    </lineage>
</organism>
<dbReference type="EMBL" id="WBMT01000002">
    <property type="protein sequence ID" value="KAB2351875.1"/>
    <property type="molecule type" value="Genomic_DNA"/>
</dbReference>
<accession>A0A6H9Z252</accession>
<dbReference type="OrthoDB" id="4562627at2"/>
<feature type="domain" description="DUF6879" evidence="1">
    <location>
        <begin position="3"/>
        <end position="159"/>
    </location>
</feature>